<dbReference type="Gene3D" id="2.60.40.3860">
    <property type="match status" value="1"/>
</dbReference>
<comment type="caution">
    <text evidence="2">The sequence shown here is derived from an EMBL/GenBank/DDBJ whole genome shotgun (WGS) entry which is preliminary data.</text>
</comment>
<reference evidence="3" key="1">
    <citation type="journal article" date="2019" name="Int. J. Syst. Evol. Microbiol.">
        <title>The Global Catalogue of Microorganisms (GCM) 10K type strain sequencing project: providing services to taxonomists for standard genome sequencing and annotation.</title>
        <authorList>
            <consortium name="The Broad Institute Genomics Platform"/>
            <consortium name="The Broad Institute Genome Sequencing Center for Infectious Disease"/>
            <person name="Wu L."/>
            <person name="Ma J."/>
        </authorList>
    </citation>
    <scope>NUCLEOTIDE SEQUENCE [LARGE SCALE GENOMIC DNA]</scope>
    <source>
        <strain evidence="3">CCUG 56698</strain>
    </source>
</reference>
<proteinExistence type="predicted"/>
<evidence type="ECO:0000256" key="1">
    <source>
        <dbReference type="SAM" id="SignalP"/>
    </source>
</evidence>
<protein>
    <submittedName>
        <fullName evidence="2">Uncharacterized protein</fullName>
    </submittedName>
</protein>
<dbReference type="EMBL" id="JBHTEF010000001">
    <property type="protein sequence ID" value="MFC7579845.1"/>
    <property type="molecule type" value="Genomic_DNA"/>
</dbReference>
<gene>
    <name evidence="2" type="ORF">ACFQWG_01190</name>
</gene>
<feature type="chain" id="PRO_5046951019" evidence="1">
    <location>
        <begin position="29"/>
        <end position="236"/>
    </location>
</feature>
<evidence type="ECO:0000313" key="2">
    <source>
        <dbReference type="EMBL" id="MFC7579845.1"/>
    </source>
</evidence>
<keyword evidence="1" id="KW-0732">Signal</keyword>
<dbReference type="Proteomes" id="UP001596527">
    <property type="component" value="Unassembled WGS sequence"/>
</dbReference>
<organism evidence="2 3">
    <name type="scientific">Schaalia naturae</name>
    <dbReference type="NCBI Taxonomy" id="635203"/>
    <lineage>
        <taxon>Bacteria</taxon>
        <taxon>Bacillati</taxon>
        <taxon>Actinomycetota</taxon>
        <taxon>Actinomycetes</taxon>
        <taxon>Actinomycetales</taxon>
        <taxon>Actinomycetaceae</taxon>
        <taxon>Schaalia</taxon>
    </lineage>
</organism>
<dbReference type="RefSeq" id="WP_380971375.1">
    <property type="nucleotide sequence ID" value="NZ_JBHTEF010000001.1"/>
</dbReference>
<name>A0ABW2SIU7_9ACTO</name>
<accession>A0ABW2SIU7</accession>
<sequence>MFKNALRRGIAATLGMLLTFTVCGSALAAPAPASDIAPDLTDQQIEELSAFLIEYGVAEDVASDLIAQFDEGTLWDSMDDGVKPVSTVTEQLGNINRTIETYADGSIAVSETSVPTGIPEGSPAPRSVSACTLKSGNNYQKNYTNCRADVNLGLIRMGFYFDYTSYNGGGGKITGYRSSFYTLIGGAFDNHRLERISQSAVRYSADASVAFKGFPVGWTCWMQANVDGTHAWTTHN</sequence>
<feature type="signal peptide" evidence="1">
    <location>
        <begin position="1"/>
        <end position="28"/>
    </location>
</feature>
<keyword evidence="3" id="KW-1185">Reference proteome</keyword>
<evidence type="ECO:0000313" key="3">
    <source>
        <dbReference type="Proteomes" id="UP001596527"/>
    </source>
</evidence>